<feature type="transmembrane region" description="Helical" evidence="6">
    <location>
        <begin position="36"/>
        <end position="57"/>
    </location>
</feature>
<evidence type="ECO:0000256" key="3">
    <source>
        <dbReference type="ARBA" id="ARBA00022692"/>
    </source>
</evidence>
<evidence type="ECO:0000313" key="10">
    <source>
        <dbReference type="Proteomes" id="UP001486565"/>
    </source>
</evidence>
<organism evidence="9 10">
    <name type="scientific">Defluviitalea saccharophila</name>
    <dbReference type="NCBI Taxonomy" id="879970"/>
    <lineage>
        <taxon>Bacteria</taxon>
        <taxon>Bacillati</taxon>
        <taxon>Bacillota</taxon>
        <taxon>Clostridia</taxon>
        <taxon>Lachnospirales</taxon>
        <taxon>Defluviitaleaceae</taxon>
        <taxon>Defluviitalea</taxon>
    </lineage>
</organism>
<keyword evidence="4 6" id="KW-1133">Transmembrane helix</keyword>
<feature type="transmembrane region" description="Helical" evidence="6">
    <location>
        <begin position="510"/>
        <end position="532"/>
    </location>
</feature>
<dbReference type="InterPro" id="IPR018461">
    <property type="entry name" value="Na/H_Antiport_NhaC-like_C"/>
</dbReference>
<keyword evidence="7" id="KW-0732">Signal</keyword>
<feature type="domain" description="Na+/H+ antiporter NhaC-like C-terminal" evidence="8">
    <location>
        <begin position="210"/>
        <end position="505"/>
    </location>
</feature>
<feature type="transmembrane region" description="Helical" evidence="6">
    <location>
        <begin position="365"/>
        <end position="384"/>
    </location>
</feature>
<evidence type="ECO:0000313" key="9">
    <source>
        <dbReference type="EMBL" id="WZL69324.1"/>
    </source>
</evidence>
<feature type="signal peptide" evidence="7">
    <location>
        <begin position="1"/>
        <end position="26"/>
    </location>
</feature>
<evidence type="ECO:0000256" key="5">
    <source>
        <dbReference type="ARBA" id="ARBA00023136"/>
    </source>
</evidence>
<feature type="chain" id="PRO_5047039459" evidence="7">
    <location>
        <begin position="27"/>
        <end position="538"/>
    </location>
</feature>
<comment type="subcellular location">
    <subcellularLocation>
        <location evidence="1">Cell membrane</location>
        <topology evidence="1">Multi-pass membrane protein</topology>
    </subcellularLocation>
</comment>
<feature type="transmembrane region" description="Helical" evidence="6">
    <location>
        <begin position="182"/>
        <end position="205"/>
    </location>
</feature>
<evidence type="ECO:0000256" key="7">
    <source>
        <dbReference type="SAM" id="SignalP"/>
    </source>
</evidence>
<proteinExistence type="predicted"/>
<evidence type="ECO:0000256" key="2">
    <source>
        <dbReference type="ARBA" id="ARBA00022475"/>
    </source>
</evidence>
<keyword evidence="5 6" id="KW-0472">Membrane</keyword>
<sequence length="538" mass="57385">MNRRKFFTLLSVVALIIMAFAVPTFAAEVAEEGYQSNLYATFWSLFPPVVAIVLALITKEVYSSLFIGIVCGALMHANFNPLTAFNTMFTDGFISSLADSWNVGILIFLVVLGTIVSLINKAGGSAAYGQWASQKIKTRKGAMLSTFGLGVLIFVDDYFNCLTVGNVMRPITDKFKISRAKLAYIVDATAAPICMIAPISSWAAAVTGVVEGYDGLDLFIRAIPYNLYSLLTIATIIFITLMEIEFGPMKTHEENAVLRNDLYTTPDRPYEGQDGEVSAGKGKVMDLIIPVGILIAFCILGMLYTGGILDGVNVVDAFANCDASLGLSLGSSLALLIIIVYYLVRKVLSFNECMECFPNGFKAMVPAILILTFAWTLSGMTSLLGAKEFVSGIFGGSAANLKIFLPAIVFIVATGMSFATGTSWGTFGILLPIVVAVGLEPELLVISISACLAGAVCGDHCSPISDTTIMSSTGAMCNHINHVSTQLPYALTVAAVSFVGYILAGLIQSAWIVLPISMAMMFATLLGIKLLTANKARA</sequence>
<dbReference type="EMBL" id="CP121687">
    <property type="protein sequence ID" value="WZL69324.1"/>
    <property type="molecule type" value="Genomic_DNA"/>
</dbReference>
<dbReference type="RefSeq" id="WP_341876321.1">
    <property type="nucleotide sequence ID" value="NZ_CP121687.1"/>
</dbReference>
<accession>A0ABZ2Y3Y7</accession>
<dbReference type="PANTHER" id="PTHR43478">
    <property type="entry name" value="NA+/H+ ANTIPORTER-RELATED"/>
    <property type="match status" value="1"/>
</dbReference>
<reference evidence="9 10" key="1">
    <citation type="submission" date="2023-03" db="EMBL/GenBank/DDBJ databases">
        <title>Novel Species.</title>
        <authorList>
            <person name="Ma S."/>
        </authorList>
    </citation>
    <scope>NUCLEOTIDE SEQUENCE [LARGE SCALE GENOMIC DNA]</scope>
    <source>
        <strain evidence="9 10">LIND6LT2</strain>
    </source>
</reference>
<keyword evidence="2" id="KW-1003">Cell membrane</keyword>
<feature type="transmembrane region" description="Helical" evidence="6">
    <location>
        <begin position="64"/>
        <end position="81"/>
    </location>
</feature>
<dbReference type="PANTHER" id="PTHR43478:SF1">
    <property type="entry name" value="NA+_H+ ANTIPORTER NHAC-LIKE C-TERMINAL DOMAIN-CONTAINING PROTEIN"/>
    <property type="match status" value="1"/>
</dbReference>
<feature type="transmembrane region" description="Helical" evidence="6">
    <location>
        <begin position="225"/>
        <end position="244"/>
    </location>
</feature>
<feature type="transmembrane region" description="Helical" evidence="6">
    <location>
        <begin position="404"/>
        <end position="437"/>
    </location>
</feature>
<evidence type="ECO:0000256" key="4">
    <source>
        <dbReference type="ARBA" id="ARBA00022989"/>
    </source>
</evidence>
<feature type="transmembrane region" description="Helical" evidence="6">
    <location>
        <begin position="287"/>
        <end position="305"/>
    </location>
</feature>
<evidence type="ECO:0000256" key="6">
    <source>
        <dbReference type="SAM" id="Phobius"/>
    </source>
</evidence>
<feature type="transmembrane region" description="Helical" evidence="6">
    <location>
        <begin position="325"/>
        <end position="344"/>
    </location>
</feature>
<feature type="transmembrane region" description="Helical" evidence="6">
    <location>
        <begin position="101"/>
        <end position="119"/>
    </location>
</feature>
<keyword evidence="3 6" id="KW-0812">Transmembrane</keyword>
<protein>
    <submittedName>
        <fullName evidence="9">Na+/H+ antiporter NhaC family protein</fullName>
    </submittedName>
</protein>
<dbReference type="Proteomes" id="UP001486565">
    <property type="component" value="Chromosome"/>
</dbReference>
<evidence type="ECO:0000259" key="8">
    <source>
        <dbReference type="Pfam" id="PF03553"/>
    </source>
</evidence>
<name>A0ABZ2Y3Y7_9FIRM</name>
<feature type="transmembrane region" description="Helical" evidence="6">
    <location>
        <begin position="487"/>
        <end position="504"/>
    </location>
</feature>
<evidence type="ECO:0000256" key="1">
    <source>
        <dbReference type="ARBA" id="ARBA00004651"/>
    </source>
</evidence>
<gene>
    <name evidence="9" type="ORF">QBE51_11040</name>
</gene>
<keyword evidence="10" id="KW-1185">Reference proteome</keyword>
<dbReference type="Pfam" id="PF03553">
    <property type="entry name" value="Na_H_antiporter"/>
    <property type="match status" value="1"/>
</dbReference>